<keyword evidence="4" id="KW-1185">Reference proteome</keyword>
<sequence>MNSNISASPEVVQMCREVIASETPSFVSLFFSESTGLSGLGVISVFMLFLVLFVGWNAVTPLEERGIKQSNKTEQKQGDGRADESAPASASSEVHHG</sequence>
<keyword evidence="2" id="KW-1133">Transmembrane helix</keyword>
<feature type="region of interest" description="Disordered" evidence="1">
    <location>
        <begin position="64"/>
        <end position="97"/>
    </location>
</feature>
<dbReference type="EMBL" id="CP091511">
    <property type="protein sequence ID" value="UOO89666.1"/>
    <property type="molecule type" value="Genomic_DNA"/>
</dbReference>
<gene>
    <name evidence="3" type="ORF">LVJ82_01375</name>
</gene>
<reference evidence="3 4" key="1">
    <citation type="journal article" date="2022" name="Res Sq">
        <title>Evolution of multicellular longitudinally dividing oral cavity symbionts (Neisseriaceae).</title>
        <authorList>
            <person name="Nyongesa S."/>
            <person name="Weber P."/>
            <person name="Bernet E."/>
            <person name="Pullido F."/>
            <person name="Nieckarz M."/>
            <person name="Delaby M."/>
            <person name="Nieves C."/>
            <person name="Viehboeck T."/>
            <person name="Krause N."/>
            <person name="Rivera-Millot A."/>
            <person name="Nakamura A."/>
            <person name="Vischer N."/>
            <person name="VanNieuwenhze M."/>
            <person name="Brun Y."/>
            <person name="Cava F."/>
            <person name="Bulgheresi S."/>
            <person name="Veyrier F."/>
        </authorList>
    </citation>
    <scope>NUCLEOTIDE SEQUENCE [LARGE SCALE GENOMIC DNA]</scope>
    <source>
        <strain evidence="3 4">SN4</strain>
    </source>
</reference>
<name>A0ABY4E1J1_9NEIS</name>
<dbReference type="RefSeq" id="WP_147645335.1">
    <property type="nucleotide sequence ID" value="NZ_CABKVG010000007.1"/>
</dbReference>
<feature type="compositionally biased region" description="Basic and acidic residues" evidence="1">
    <location>
        <begin position="64"/>
        <end position="84"/>
    </location>
</feature>
<evidence type="ECO:0000313" key="3">
    <source>
        <dbReference type="EMBL" id="UOO89666.1"/>
    </source>
</evidence>
<evidence type="ECO:0000256" key="2">
    <source>
        <dbReference type="SAM" id="Phobius"/>
    </source>
</evidence>
<protein>
    <recommendedName>
        <fullName evidence="5">Sec translocon accessory complex subunit YajC</fullName>
    </recommendedName>
</protein>
<evidence type="ECO:0008006" key="5">
    <source>
        <dbReference type="Google" id="ProtNLM"/>
    </source>
</evidence>
<dbReference type="Proteomes" id="UP000832011">
    <property type="component" value="Chromosome"/>
</dbReference>
<evidence type="ECO:0000256" key="1">
    <source>
        <dbReference type="SAM" id="MobiDB-lite"/>
    </source>
</evidence>
<feature type="compositionally biased region" description="Low complexity" evidence="1">
    <location>
        <begin position="85"/>
        <end position="97"/>
    </location>
</feature>
<organism evidence="3 4">
    <name type="scientific">Vitreoscilla massiliensis</name>
    <dbReference type="NCBI Taxonomy" id="1689272"/>
    <lineage>
        <taxon>Bacteria</taxon>
        <taxon>Pseudomonadati</taxon>
        <taxon>Pseudomonadota</taxon>
        <taxon>Betaproteobacteria</taxon>
        <taxon>Neisseriales</taxon>
        <taxon>Neisseriaceae</taxon>
        <taxon>Vitreoscilla</taxon>
    </lineage>
</organism>
<feature type="transmembrane region" description="Helical" evidence="2">
    <location>
        <begin position="37"/>
        <end position="59"/>
    </location>
</feature>
<proteinExistence type="predicted"/>
<keyword evidence="2" id="KW-0472">Membrane</keyword>
<keyword evidence="2" id="KW-0812">Transmembrane</keyword>
<evidence type="ECO:0000313" key="4">
    <source>
        <dbReference type="Proteomes" id="UP000832011"/>
    </source>
</evidence>
<accession>A0ABY4E1J1</accession>